<organism evidence="2">
    <name type="scientific">Anopheles darlingi</name>
    <name type="common">Mosquito</name>
    <dbReference type="NCBI Taxonomy" id="43151"/>
    <lineage>
        <taxon>Eukaryota</taxon>
        <taxon>Metazoa</taxon>
        <taxon>Ecdysozoa</taxon>
        <taxon>Arthropoda</taxon>
        <taxon>Hexapoda</taxon>
        <taxon>Insecta</taxon>
        <taxon>Pterygota</taxon>
        <taxon>Neoptera</taxon>
        <taxon>Endopterygota</taxon>
        <taxon>Diptera</taxon>
        <taxon>Nematocera</taxon>
        <taxon>Culicoidea</taxon>
        <taxon>Culicidae</taxon>
        <taxon>Anophelinae</taxon>
        <taxon>Anopheles</taxon>
    </lineage>
</organism>
<accession>A0A2M4CL33</accession>
<dbReference type="AlphaFoldDB" id="A0A2M4CL33"/>
<dbReference type="EMBL" id="GGFL01001825">
    <property type="protein sequence ID" value="MBW66003.1"/>
    <property type="molecule type" value="Transcribed_RNA"/>
</dbReference>
<sequence>MGQISALPTWESGFSPSANAPSYRRSRKTFLLISCQLVNCCERIYGYCFTVIRVPCECVCVCVCIDQRLAPITVAVAIGFGLLSESPHGA</sequence>
<proteinExistence type="predicted"/>
<name>A0A2M4CL33_ANODA</name>
<evidence type="ECO:0000313" key="2">
    <source>
        <dbReference type="EMBL" id="MBW66003.1"/>
    </source>
</evidence>
<evidence type="ECO:0000256" key="1">
    <source>
        <dbReference type="SAM" id="MobiDB-lite"/>
    </source>
</evidence>
<feature type="region of interest" description="Disordered" evidence="1">
    <location>
        <begin position="1"/>
        <end position="23"/>
    </location>
</feature>
<reference evidence="2" key="1">
    <citation type="submission" date="2018-01" db="EMBL/GenBank/DDBJ databases">
        <title>An insight into the sialome of Amazonian anophelines.</title>
        <authorList>
            <person name="Ribeiro J.M."/>
            <person name="Scarpassa V."/>
            <person name="Calvo E."/>
        </authorList>
    </citation>
    <scope>NUCLEOTIDE SEQUENCE</scope>
</reference>
<protein>
    <submittedName>
        <fullName evidence="2">Uncharacterized protein</fullName>
    </submittedName>
</protein>